<dbReference type="EMBL" id="GGEC01093947">
    <property type="protein sequence ID" value="MBX74431.1"/>
    <property type="molecule type" value="Transcribed_RNA"/>
</dbReference>
<proteinExistence type="predicted"/>
<evidence type="ECO:0000313" key="2">
    <source>
        <dbReference type="EMBL" id="MBX74431.1"/>
    </source>
</evidence>
<organism evidence="2">
    <name type="scientific">Rhizophora mucronata</name>
    <name type="common">Asiatic mangrove</name>
    <dbReference type="NCBI Taxonomy" id="61149"/>
    <lineage>
        <taxon>Eukaryota</taxon>
        <taxon>Viridiplantae</taxon>
        <taxon>Streptophyta</taxon>
        <taxon>Embryophyta</taxon>
        <taxon>Tracheophyta</taxon>
        <taxon>Spermatophyta</taxon>
        <taxon>Magnoliopsida</taxon>
        <taxon>eudicotyledons</taxon>
        <taxon>Gunneridae</taxon>
        <taxon>Pentapetalae</taxon>
        <taxon>rosids</taxon>
        <taxon>fabids</taxon>
        <taxon>Malpighiales</taxon>
        <taxon>Rhizophoraceae</taxon>
        <taxon>Rhizophora</taxon>
    </lineage>
</organism>
<sequence length="53" mass="6124">MSLMIHWLPLAMPISSYVVTSRSPMASHYNILSPLYHLLPNHDVLLQNSHRLQ</sequence>
<name>A0A2P2R5D5_RHIMU</name>
<reference evidence="2" key="1">
    <citation type="submission" date="2018-02" db="EMBL/GenBank/DDBJ databases">
        <title>Rhizophora mucronata_Transcriptome.</title>
        <authorList>
            <person name="Meera S.P."/>
            <person name="Sreeshan A."/>
            <person name="Augustine A."/>
        </authorList>
    </citation>
    <scope>NUCLEOTIDE SEQUENCE</scope>
    <source>
        <tissue evidence="2">Leaf</tissue>
    </source>
</reference>
<feature type="signal peptide" evidence="1">
    <location>
        <begin position="1"/>
        <end position="16"/>
    </location>
</feature>
<accession>A0A2P2R5D5</accession>
<protein>
    <submittedName>
        <fullName evidence="2">Uncharacterized protein</fullName>
    </submittedName>
</protein>
<feature type="chain" id="PRO_5015144377" evidence="1">
    <location>
        <begin position="17"/>
        <end position="53"/>
    </location>
</feature>
<evidence type="ECO:0000256" key="1">
    <source>
        <dbReference type="SAM" id="SignalP"/>
    </source>
</evidence>
<dbReference type="AlphaFoldDB" id="A0A2P2R5D5"/>
<keyword evidence="1" id="KW-0732">Signal</keyword>